<dbReference type="SUPFAM" id="SSF69572">
    <property type="entry name" value="Activating enzymes of the ubiquitin-like proteins"/>
    <property type="match status" value="1"/>
</dbReference>
<reference evidence="3 4" key="1">
    <citation type="submission" date="2022-06" db="EMBL/GenBank/DDBJ databases">
        <title>Endosaccharibacter gen. nov., sp. nov., endophytic bacteria isolated from sugarcane.</title>
        <authorList>
            <person name="Pitiwittayakul N."/>
            <person name="Yukphan P."/>
            <person name="Charoenyingcharoen P."/>
            <person name="Tanasupawat S."/>
        </authorList>
    </citation>
    <scope>NUCLEOTIDE SEQUENCE [LARGE SCALE GENOMIC DNA]</scope>
    <source>
        <strain evidence="3 4">KSS8</strain>
    </source>
</reference>
<protein>
    <submittedName>
        <fullName evidence="3">HesA/MoeB/ThiF family protein</fullName>
    </submittedName>
</protein>
<gene>
    <name evidence="3" type="ORF">NFI95_16500</name>
</gene>
<sequence>MPDYSRQKRLPGVGEAGQEKLARARVLVIGAGGLGSPVLAYLAGAGVGLLGISDDDRIDASNLHRQTLFTAADTGRLKAEVAAERIAAVNPSVRTELFGRIAPDEAVALFRRFDLVVECSDDMSSRFLCSDAATMSGTALILASVHQYEGQLQVIDPRAGGPCLRCLWPAEPAPDAAASCAESGVLGPVPGILGTMQANEALKRLLGLPGQAPDRLLLVDLLDNRTDQLRIDAENGCASRGGCVAMAERAMAARGGDSLERRFSTLGAARAAGYRLVDVRQEDERAAWPMPEAVHVPLPVLLESGAALPAEGPLLLVCASGRRSARGAQHMRDSGRADVFTLPGGLQGLSE</sequence>
<dbReference type="PANTHER" id="PTHR10953:SF102">
    <property type="entry name" value="ADENYLYLTRANSFERASE AND SULFURTRANSFERASE MOCS3"/>
    <property type="match status" value="1"/>
</dbReference>
<proteinExistence type="predicted"/>
<dbReference type="Pfam" id="PF00581">
    <property type="entry name" value="Rhodanese"/>
    <property type="match status" value="1"/>
</dbReference>
<dbReference type="Proteomes" id="UP001524587">
    <property type="component" value="Unassembled WGS sequence"/>
</dbReference>
<organism evidence="3 4">
    <name type="scientific">Endosaccharibacter trunci</name>
    <dbReference type="NCBI Taxonomy" id="2812733"/>
    <lineage>
        <taxon>Bacteria</taxon>
        <taxon>Pseudomonadati</taxon>
        <taxon>Pseudomonadota</taxon>
        <taxon>Alphaproteobacteria</taxon>
        <taxon>Acetobacterales</taxon>
        <taxon>Acetobacteraceae</taxon>
        <taxon>Endosaccharibacter</taxon>
    </lineage>
</organism>
<keyword evidence="1" id="KW-0812">Transmembrane</keyword>
<dbReference type="InterPro" id="IPR001763">
    <property type="entry name" value="Rhodanese-like_dom"/>
</dbReference>
<evidence type="ECO:0000259" key="2">
    <source>
        <dbReference type="PROSITE" id="PS50206"/>
    </source>
</evidence>
<dbReference type="PROSITE" id="PS50206">
    <property type="entry name" value="RHODANESE_3"/>
    <property type="match status" value="1"/>
</dbReference>
<dbReference type="InterPro" id="IPR035985">
    <property type="entry name" value="Ubiquitin-activating_enz"/>
</dbReference>
<evidence type="ECO:0000313" key="3">
    <source>
        <dbReference type="EMBL" id="MCQ8280044.1"/>
    </source>
</evidence>
<comment type="caution">
    <text evidence="3">The sequence shown here is derived from an EMBL/GenBank/DDBJ whole genome shotgun (WGS) entry which is preliminary data.</text>
</comment>
<accession>A0ABT1WAX5</accession>
<keyword evidence="4" id="KW-1185">Reference proteome</keyword>
<dbReference type="CDD" id="cd00158">
    <property type="entry name" value="RHOD"/>
    <property type="match status" value="1"/>
</dbReference>
<dbReference type="Gene3D" id="3.40.250.10">
    <property type="entry name" value="Rhodanese-like domain"/>
    <property type="match status" value="1"/>
</dbReference>
<dbReference type="EMBL" id="JAMSKV010000021">
    <property type="protein sequence ID" value="MCQ8280044.1"/>
    <property type="molecule type" value="Genomic_DNA"/>
</dbReference>
<dbReference type="SMART" id="SM00450">
    <property type="entry name" value="RHOD"/>
    <property type="match status" value="1"/>
</dbReference>
<dbReference type="SUPFAM" id="SSF52821">
    <property type="entry name" value="Rhodanese/Cell cycle control phosphatase"/>
    <property type="match status" value="1"/>
</dbReference>
<name>A0ABT1WAX5_9PROT</name>
<dbReference type="InterPro" id="IPR045886">
    <property type="entry name" value="ThiF/MoeB/HesA"/>
</dbReference>
<evidence type="ECO:0000313" key="4">
    <source>
        <dbReference type="Proteomes" id="UP001524587"/>
    </source>
</evidence>
<dbReference type="PANTHER" id="PTHR10953">
    <property type="entry name" value="UBIQUITIN-ACTIVATING ENZYME E1"/>
    <property type="match status" value="1"/>
</dbReference>
<dbReference type="InterPro" id="IPR000594">
    <property type="entry name" value="ThiF_NAD_FAD-bd"/>
</dbReference>
<evidence type="ECO:0000256" key="1">
    <source>
        <dbReference type="SAM" id="Phobius"/>
    </source>
</evidence>
<dbReference type="InterPro" id="IPR036873">
    <property type="entry name" value="Rhodanese-like_dom_sf"/>
</dbReference>
<feature type="transmembrane region" description="Helical" evidence="1">
    <location>
        <begin position="26"/>
        <end position="52"/>
    </location>
</feature>
<keyword evidence="1" id="KW-0472">Membrane</keyword>
<keyword evidence="1" id="KW-1133">Transmembrane helix</keyword>
<dbReference type="Pfam" id="PF00899">
    <property type="entry name" value="ThiF"/>
    <property type="match status" value="1"/>
</dbReference>
<dbReference type="CDD" id="cd00757">
    <property type="entry name" value="ThiF_MoeB_HesA_family"/>
    <property type="match status" value="1"/>
</dbReference>
<feature type="domain" description="Rhodanese" evidence="2">
    <location>
        <begin position="270"/>
        <end position="351"/>
    </location>
</feature>
<dbReference type="Gene3D" id="3.40.50.720">
    <property type="entry name" value="NAD(P)-binding Rossmann-like Domain"/>
    <property type="match status" value="1"/>
</dbReference>